<evidence type="ECO:0000313" key="2">
    <source>
        <dbReference type="EMBL" id="KAJ1092211.1"/>
    </source>
</evidence>
<feature type="compositionally biased region" description="Polar residues" evidence="1">
    <location>
        <begin position="84"/>
        <end position="102"/>
    </location>
</feature>
<name>A0AAV7LKT7_PLEWA</name>
<organism evidence="2 3">
    <name type="scientific">Pleurodeles waltl</name>
    <name type="common">Iberian ribbed newt</name>
    <dbReference type="NCBI Taxonomy" id="8319"/>
    <lineage>
        <taxon>Eukaryota</taxon>
        <taxon>Metazoa</taxon>
        <taxon>Chordata</taxon>
        <taxon>Craniata</taxon>
        <taxon>Vertebrata</taxon>
        <taxon>Euteleostomi</taxon>
        <taxon>Amphibia</taxon>
        <taxon>Batrachia</taxon>
        <taxon>Caudata</taxon>
        <taxon>Salamandroidea</taxon>
        <taxon>Salamandridae</taxon>
        <taxon>Pleurodelinae</taxon>
        <taxon>Pleurodeles</taxon>
    </lineage>
</organism>
<feature type="compositionally biased region" description="Polar residues" evidence="1">
    <location>
        <begin position="175"/>
        <end position="184"/>
    </location>
</feature>
<keyword evidence="3" id="KW-1185">Reference proteome</keyword>
<reference evidence="2" key="1">
    <citation type="journal article" date="2022" name="bioRxiv">
        <title>Sequencing and chromosome-scale assembly of the giantPleurodeles waltlgenome.</title>
        <authorList>
            <person name="Brown T."/>
            <person name="Elewa A."/>
            <person name="Iarovenko S."/>
            <person name="Subramanian E."/>
            <person name="Araus A.J."/>
            <person name="Petzold A."/>
            <person name="Susuki M."/>
            <person name="Suzuki K.-i.T."/>
            <person name="Hayashi T."/>
            <person name="Toyoda A."/>
            <person name="Oliveira C."/>
            <person name="Osipova E."/>
            <person name="Leigh N.D."/>
            <person name="Simon A."/>
            <person name="Yun M.H."/>
        </authorList>
    </citation>
    <scope>NUCLEOTIDE SEQUENCE</scope>
    <source>
        <strain evidence="2">20211129_DDA</strain>
        <tissue evidence="2">Liver</tissue>
    </source>
</reference>
<accession>A0AAV7LKT7</accession>
<sequence length="197" mass="21487">MPSTALPGPVAQLSPLLAPVELTQLSPFPAPVELPKNSELSKKNVVEHLAESHPTPCNYEFLNNSNEIDTPKAEHSRQINNVTNSPANLNNATTVTNGTPPAQLSRGKKKQLRKLNGKHDKIRRATRQAVTIEAFFHMVKQELPGEQMTAANTNISEPASRVFFRDHRAMSTQGTFTSAQSTLSPGAESPTEIFSLP</sequence>
<feature type="region of interest" description="Disordered" evidence="1">
    <location>
        <begin position="84"/>
        <end position="107"/>
    </location>
</feature>
<evidence type="ECO:0000313" key="3">
    <source>
        <dbReference type="Proteomes" id="UP001066276"/>
    </source>
</evidence>
<dbReference type="AlphaFoldDB" id="A0AAV7LKT7"/>
<comment type="caution">
    <text evidence="2">The sequence shown here is derived from an EMBL/GenBank/DDBJ whole genome shotgun (WGS) entry which is preliminary data.</text>
</comment>
<dbReference type="EMBL" id="JANPWB010000015">
    <property type="protein sequence ID" value="KAJ1092211.1"/>
    <property type="molecule type" value="Genomic_DNA"/>
</dbReference>
<proteinExistence type="predicted"/>
<protein>
    <submittedName>
        <fullName evidence="2">Uncharacterized protein</fullName>
    </submittedName>
</protein>
<feature type="region of interest" description="Disordered" evidence="1">
    <location>
        <begin position="175"/>
        <end position="197"/>
    </location>
</feature>
<evidence type="ECO:0000256" key="1">
    <source>
        <dbReference type="SAM" id="MobiDB-lite"/>
    </source>
</evidence>
<dbReference type="Proteomes" id="UP001066276">
    <property type="component" value="Chromosome 11"/>
</dbReference>
<gene>
    <name evidence="2" type="ORF">NDU88_005323</name>
</gene>